<organism evidence="3 5">
    <name type="scientific">Aneurinibacillus migulanus</name>
    <name type="common">Bacillus migulanus</name>
    <dbReference type="NCBI Taxonomy" id="47500"/>
    <lineage>
        <taxon>Bacteria</taxon>
        <taxon>Bacillati</taxon>
        <taxon>Bacillota</taxon>
        <taxon>Bacilli</taxon>
        <taxon>Bacillales</taxon>
        <taxon>Paenibacillaceae</taxon>
        <taxon>Aneurinibacillus group</taxon>
        <taxon>Aneurinibacillus</taxon>
    </lineage>
</organism>
<accession>A0A0M0H7M3</accession>
<dbReference type="RefSeq" id="WP_043065888.1">
    <property type="nucleotide sequence ID" value="NZ_BJOA01000347.1"/>
</dbReference>
<keyword evidence="1" id="KW-1133">Transmembrane helix</keyword>
<dbReference type="OrthoDB" id="9808690at2"/>
<evidence type="ECO:0000313" key="3">
    <source>
        <dbReference type="EMBL" id="KON97742.1"/>
    </source>
</evidence>
<keyword evidence="1" id="KW-0812">Transmembrane</keyword>
<reference evidence="4 6" key="2">
    <citation type="submission" date="2016-10" db="EMBL/GenBank/DDBJ databases">
        <authorList>
            <person name="de Groot N.N."/>
        </authorList>
    </citation>
    <scope>NUCLEOTIDE SEQUENCE [LARGE SCALE GENOMIC DNA]</scope>
    <source>
        <strain evidence="4 6">DSM 2895</strain>
    </source>
</reference>
<gene>
    <name evidence="3" type="ORF">AF333_22200</name>
    <name evidence="4" type="ORF">SAMN04487909_1695</name>
</gene>
<feature type="transmembrane region" description="Helical" evidence="1">
    <location>
        <begin position="60"/>
        <end position="79"/>
    </location>
</feature>
<dbReference type="InterPro" id="IPR012867">
    <property type="entry name" value="DUF1648"/>
</dbReference>
<feature type="transmembrane region" description="Helical" evidence="1">
    <location>
        <begin position="138"/>
        <end position="157"/>
    </location>
</feature>
<dbReference type="Proteomes" id="UP000182836">
    <property type="component" value="Unassembled WGS sequence"/>
</dbReference>
<feature type="transmembrane region" description="Helical" evidence="1">
    <location>
        <begin position="16"/>
        <end position="34"/>
    </location>
</feature>
<keyword evidence="5" id="KW-1185">Reference proteome</keyword>
<dbReference type="PATRIC" id="fig|47500.9.peg.6217"/>
<evidence type="ECO:0000313" key="5">
    <source>
        <dbReference type="Proteomes" id="UP000037269"/>
    </source>
</evidence>
<dbReference type="STRING" id="47500.AF333_22200"/>
<protein>
    <recommendedName>
        <fullName evidence="2">DUF1648 domain-containing protein</fullName>
    </recommendedName>
</protein>
<dbReference type="EMBL" id="LGUG01000004">
    <property type="protein sequence ID" value="KON97742.1"/>
    <property type="molecule type" value="Genomic_DNA"/>
</dbReference>
<dbReference type="AlphaFoldDB" id="A0A0M0H7M3"/>
<dbReference type="Pfam" id="PF07853">
    <property type="entry name" value="DUF1648"/>
    <property type="match status" value="1"/>
</dbReference>
<keyword evidence="1" id="KW-0472">Membrane</keyword>
<dbReference type="EMBL" id="FNED01000069">
    <property type="protein sequence ID" value="SDK54728.1"/>
    <property type="molecule type" value="Genomic_DNA"/>
</dbReference>
<evidence type="ECO:0000313" key="4">
    <source>
        <dbReference type="EMBL" id="SDK54728.1"/>
    </source>
</evidence>
<dbReference type="GeneID" id="42307852"/>
<evidence type="ECO:0000313" key="6">
    <source>
        <dbReference type="Proteomes" id="UP000182836"/>
    </source>
</evidence>
<name>A0A0M0H7M3_ANEMI</name>
<sequence>MQKVKLKLQTPKIGRYFNLFTLLICAISLSYILMNWSSFPDLVPSHYNALGEPDDWSNKWFIFVPLLIGFVLWIGMYFLEKNPHLHNYSGLTESNIESLYKNSMLTINFIKNELLLMFSFSSLDNVQVAMGNKSLLGAWELPVVFILLLGTVAFFIVRSIKIK</sequence>
<reference evidence="3 5" key="1">
    <citation type="submission" date="2015-07" db="EMBL/GenBank/DDBJ databases">
        <title>Fjat-14205 dsm 2895.</title>
        <authorList>
            <person name="Liu B."/>
            <person name="Wang J."/>
            <person name="Zhu Y."/>
            <person name="Liu G."/>
            <person name="Chen Q."/>
            <person name="Chen Z."/>
            <person name="Lan J."/>
            <person name="Che J."/>
            <person name="Ge C."/>
            <person name="Shi H."/>
            <person name="Pan Z."/>
            <person name="Liu X."/>
        </authorList>
    </citation>
    <scope>NUCLEOTIDE SEQUENCE [LARGE SCALE GENOMIC DNA]</scope>
    <source>
        <strain evidence="3 5">DSM 2895</strain>
    </source>
</reference>
<evidence type="ECO:0000256" key="1">
    <source>
        <dbReference type="SAM" id="Phobius"/>
    </source>
</evidence>
<proteinExistence type="predicted"/>
<evidence type="ECO:0000259" key="2">
    <source>
        <dbReference type="Pfam" id="PF07853"/>
    </source>
</evidence>
<dbReference type="Proteomes" id="UP000037269">
    <property type="component" value="Unassembled WGS sequence"/>
</dbReference>
<feature type="domain" description="DUF1648" evidence="2">
    <location>
        <begin position="23"/>
        <end position="68"/>
    </location>
</feature>